<feature type="compositionally biased region" description="Pro residues" evidence="1">
    <location>
        <begin position="513"/>
        <end position="524"/>
    </location>
</feature>
<keyword evidence="3" id="KW-1185">Reference proteome</keyword>
<feature type="compositionally biased region" description="Basic and acidic residues" evidence="1">
    <location>
        <begin position="260"/>
        <end position="269"/>
    </location>
</feature>
<evidence type="ECO:0000256" key="1">
    <source>
        <dbReference type="SAM" id="MobiDB-lite"/>
    </source>
</evidence>
<reference evidence="2 3" key="1">
    <citation type="submission" date="2020-07" db="EMBL/GenBank/DDBJ databases">
        <title>Comparative genomics of pyrophilous fungi reveals a link between fire events and developmental genes.</title>
        <authorList>
            <consortium name="DOE Joint Genome Institute"/>
            <person name="Steindorff A.S."/>
            <person name="Carver A."/>
            <person name="Calhoun S."/>
            <person name="Stillman K."/>
            <person name="Liu H."/>
            <person name="Lipzen A."/>
            <person name="Pangilinan J."/>
            <person name="Labutti K."/>
            <person name="Bruns T.D."/>
            <person name="Grigoriev I.V."/>
        </authorList>
    </citation>
    <scope>NUCLEOTIDE SEQUENCE [LARGE SCALE GENOMIC DNA]</scope>
    <source>
        <strain evidence="2 3">CBS 144469</strain>
    </source>
</reference>
<feature type="compositionally biased region" description="Low complexity" evidence="1">
    <location>
        <begin position="502"/>
        <end position="512"/>
    </location>
</feature>
<dbReference type="PRINTS" id="PR01217">
    <property type="entry name" value="PRICHEXTENSN"/>
</dbReference>
<feature type="compositionally biased region" description="Pro residues" evidence="1">
    <location>
        <begin position="534"/>
        <end position="544"/>
    </location>
</feature>
<feature type="compositionally biased region" description="Basic and acidic residues" evidence="1">
    <location>
        <begin position="842"/>
        <end position="857"/>
    </location>
</feature>
<protein>
    <submittedName>
        <fullName evidence="2">Uncharacterized protein</fullName>
    </submittedName>
</protein>
<feature type="region of interest" description="Disordered" evidence="1">
    <location>
        <begin position="459"/>
        <end position="571"/>
    </location>
</feature>
<feature type="compositionally biased region" description="Low complexity" evidence="1">
    <location>
        <begin position="475"/>
        <end position="495"/>
    </location>
</feature>
<accession>A0A8H6HYR4</accession>
<feature type="region of interest" description="Disordered" evidence="1">
    <location>
        <begin position="738"/>
        <end position="777"/>
    </location>
</feature>
<gene>
    <name evidence="2" type="ORF">DFP72DRAFT_1068356</name>
</gene>
<evidence type="ECO:0000313" key="3">
    <source>
        <dbReference type="Proteomes" id="UP000521943"/>
    </source>
</evidence>
<feature type="compositionally biased region" description="Polar residues" evidence="1">
    <location>
        <begin position="738"/>
        <end position="752"/>
    </location>
</feature>
<feature type="compositionally biased region" description="Basic and acidic residues" evidence="1">
    <location>
        <begin position="892"/>
        <end position="913"/>
    </location>
</feature>
<comment type="caution">
    <text evidence="2">The sequence shown here is derived from an EMBL/GenBank/DDBJ whole genome shotgun (WGS) entry which is preliminary data.</text>
</comment>
<dbReference type="EMBL" id="JACGCI010000033">
    <property type="protein sequence ID" value="KAF6754792.1"/>
    <property type="molecule type" value="Genomic_DNA"/>
</dbReference>
<proteinExistence type="predicted"/>
<sequence>MDSHMWATEEQRNFIVRELSMYLEAHRGRRPPSCPEMPMGRREFVRWLMRRWFCRWPMDVELAASGVLPQESLDPEYNHTREESRLYAHHTERKELQIRELIREERRRLIYWRAKEGVFIDGKLQEFMDAVTSGRKAQRRFWPPTFAGWFEKFPLLPELVAAELLGPQVLETDYEMTKEEASIYTKQLEVKKGQIKTVLRYRRSKLVGDVGVSTGKRSAVTKATQHFVKRGGRCHQRGEVYGQLYKAKVDVAFNEEMAARAERRARESGESEMETDGTGSSSGSDEDTGGGSLKDKKRGSDVHIRNEIARRLFKKAPDEEKDEVERLIAAEREEKAAKVASDAELVGFKRPAKDRHESLQNAPGFMVANAQTLWDTTAAVTLQIAIAPDPLREGRLWSRVIAFGKDSSGKLFTQSYPNFQDEFVSPFYIWARDNIYNLKTPLPIVSPEELSSDALNIKTDSARQSSPPPSPEPQTAPVKPAAASPPKNSTPAETTAPPPTTVSPAEPITSRPPVQPTPPLPQDPTKPNTSRPMPVQPTPPPPQDPITVQQPPSISPVPVGPHLPPTLPSTADVPVTDFRFLNPSPGQFEAQLQAPYQSFGTPQNLLGQQGQFDSTSIGGVDQAPSNHNAPSLPRLADILALLNQIQHTDPVRNNYSTYSTGESLGGGYNNFNPDEGGGSQLDQFRLPGFDPTDDTLFYDMYPLPPVPPAPDDTLFDDMYPLPPVPPAQLHNPLVSTTRPYFSQYLPPNQHTAADTPRTPPSNEPPPNEPPIPNPSSAWASFTSNVVLNNAQGSKLEGVVAAGPVNAIVTTSGLKPPTIPIPLEDGTEPRNSLEIPVKKAAKKEKASGKAGKKGDAPEASKNGGTLALTEEHTEASGGRAKRKREIPRNPDGTLRDPAGKVSKKTADGTPRDPVSKVAKTKKAAKQK</sequence>
<feature type="compositionally biased region" description="Pro residues" evidence="1">
    <location>
        <begin position="757"/>
        <end position="773"/>
    </location>
</feature>
<organism evidence="2 3">
    <name type="scientific">Ephemerocybe angulata</name>
    <dbReference type="NCBI Taxonomy" id="980116"/>
    <lineage>
        <taxon>Eukaryota</taxon>
        <taxon>Fungi</taxon>
        <taxon>Dikarya</taxon>
        <taxon>Basidiomycota</taxon>
        <taxon>Agaricomycotina</taxon>
        <taxon>Agaricomycetes</taxon>
        <taxon>Agaricomycetidae</taxon>
        <taxon>Agaricales</taxon>
        <taxon>Agaricineae</taxon>
        <taxon>Psathyrellaceae</taxon>
        <taxon>Ephemerocybe</taxon>
    </lineage>
</organism>
<feature type="region of interest" description="Disordered" evidence="1">
    <location>
        <begin position="260"/>
        <end position="301"/>
    </location>
</feature>
<feature type="region of interest" description="Disordered" evidence="1">
    <location>
        <begin position="809"/>
        <end position="926"/>
    </location>
</feature>
<feature type="compositionally biased region" description="Basic residues" evidence="1">
    <location>
        <begin position="917"/>
        <end position="926"/>
    </location>
</feature>
<dbReference type="AlphaFoldDB" id="A0A8H6HYR4"/>
<dbReference type="Proteomes" id="UP000521943">
    <property type="component" value="Unassembled WGS sequence"/>
</dbReference>
<evidence type="ECO:0000313" key="2">
    <source>
        <dbReference type="EMBL" id="KAF6754792.1"/>
    </source>
</evidence>
<name>A0A8H6HYR4_9AGAR</name>
<feature type="compositionally biased region" description="Pro residues" evidence="1">
    <location>
        <begin position="553"/>
        <end position="567"/>
    </location>
</feature>
<feature type="region of interest" description="Disordered" evidence="1">
    <location>
        <begin position="669"/>
        <end position="689"/>
    </location>
</feature>